<dbReference type="GO" id="GO:0046872">
    <property type="term" value="F:metal ion binding"/>
    <property type="evidence" value="ECO:0007669"/>
    <property type="project" value="UniProtKB-KW"/>
</dbReference>
<dbReference type="PANTHER" id="PTHR31302:SF31">
    <property type="entry name" value="PHOSPHODIESTERASE YAEI"/>
    <property type="match status" value="1"/>
</dbReference>
<dbReference type="InterPro" id="IPR016538">
    <property type="entry name" value="UCP008292"/>
</dbReference>
<evidence type="ECO:0000259" key="3">
    <source>
        <dbReference type="Pfam" id="PF00149"/>
    </source>
</evidence>
<dbReference type="EMBL" id="JAEKNR010000247">
    <property type="protein sequence ID" value="MBJ7601498.1"/>
    <property type="molecule type" value="Genomic_DNA"/>
</dbReference>
<organism evidence="4 5">
    <name type="scientific">Candidatus Nephthysia bennettiae</name>
    <dbReference type="NCBI Taxonomy" id="3127016"/>
    <lineage>
        <taxon>Bacteria</taxon>
        <taxon>Bacillati</taxon>
        <taxon>Candidatus Dormiibacterota</taxon>
        <taxon>Candidatus Dormibacteria</taxon>
        <taxon>Candidatus Dormibacterales</taxon>
        <taxon>Candidatus Dormibacteraceae</taxon>
        <taxon>Candidatus Nephthysia</taxon>
    </lineage>
</organism>
<gene>
    <name evidence="4" type="ORF">JF922_25910</name>
</gene>
<dbReference type="PIRSF" id="PIRSF008292">
    <property type="entry name" value="UCP008292"/>
    <property type="match status" value="1"/>
</dbReference>
<comment type="caution">
    <text evidence="4">The sequence shown here is derived from an EMBL/GenBank/DDBJ whole genome shotgun (WGS) entry which is preliminary data.</text>
</comment>
<dbReference type="GO" id="GO:0016787">
    <property type="term" value="F:hydrolase activity"/>
    <property type="evidence" value="ECO:0007669"/>
    <property type="project" value="UniProtKB-KW"/>
</dbReference>
<dbReference type="InterPro" id="IPR004843">
    <property type="entry name" value="Calcineurin-like_PHP"/>
</dbReference>
<dbReference type="InterPro" id="IPR029052">
    <property type="entry name" value="Metallo-depent_PP-like"/>
</dbReference>
<dbReference type="PANTHER" id="PTHR31302">
    <property type="entry name" value="TRANSMEMBRANE PROTEIN WITH METALLOPHOSPHOESTERASE DOMAIN-RELATED"/>
    <property type="match status" value="1"/>
</dbReference>
<evidence type="ECO:0000313" key="4">
    <source>
        <dbReference type="EMBL" id="MBJ7601498.1"/>
    </source>
</evidence>
<dbReference type="AlphaFoldDB" id="A0A934KEH9"/>
<keyword evidence="1" id="KW-0479">Metal-binding</keyword>
<keyword evidence="5" id="KW-1185">Reference proteome</keyword>
<evidence type="ECO:0000256" key="2">
    <source>
        <dbReference type="ARBA" id="ARBA00022801"/>
    </source>
</evidence>
<evidence type="ECO:0000256" key="1">
    <source>
        <dbReference type="ARBA" id="ARBA00022723"/>
    </source>
</evidence>
<dbReference type="InterPro" id="IPR051158">
    <property type="entry name" value="Metallophosphoesterase_sf"/>
</dbReference>
<dbReference type="Pfam" id="PF00149">
    <property type="entry name" value="Metallophos"/>
    <property type="match status" value="1"/>
</dbReference>
<evidence type="ECO:0000313" key="5">
    <source>
        <dbReference type="Proteomes" id="UP000612893"/>
    </source>
</evidence>
<dbReference type="RefSeq" id="WP_338205752.1">
    <property type="nucleotide sequence ID" value="NZ_JAEKNR010000247.1"/>
</dbReference>
<sequence length="249" mass="26331">MIRVAAAGDIHFAADSVGRLRPHLEAEREPVELLLLAGDLTRRGDPREAMVLAEELRDLPFPVVAVLGNHDYHFDAEREVTEILREAGLIVLEGDSVVLQINGTSVGVAGVKGFGGGFSGASATDFGEQEMKSFVATTRRSADQLEAALRELDTSIRVALLHYSPVEGTLVGEPLPLWPFLGSYLLAGAIDSAGADLVLHGHAHNGSAEATTAGGVRVLNVAQALIHRPFVTLELDADRSVMESPTAAG</sequence>
<keyword evidence="2" id="KW-0378">Hydrolase</keyword>
<name>A0A934KEH9_9BACT</name>
<protein>
    <submittedName>
        <fullName evidence="4">Metallophosphoesterase</fullName>
    </submittedName>
</protein>
<proteinExistence type="predicted"/>
<dbReference type="SUPFAM" id="SSF56300">
    <property type="entry name" value="Metallo-dependent phosphatases"/>
    <property type="match status" value="1"/>
</dbReference>
<accession>A0A934KEH9</accession>
<reference evidence="4" key="1">
    <citation type="submission" date="2020-10" db="EMBL/GenBank/DDBJ databases">
        <title>Ca. Dormibacterota MAGs.</title>
        <authorList>
            <person name="Montgomery K."/>
        </authorList>
    </citation>
    <scope>NUCLEOTIDE SEQUENCE [LARGE SCALE GENOMIC DNA]</scope>
    <source>
        <strain evidence="4">SC8812_S17_10</strain>
    </source>
</reference>
<dbReference type="Proteomes" id="UP000612893">
    <property type="component" value="Unassembled WGS sequence"/>
</dbReference>
<feature type="domain" description="Calcineurin-like phosphoesterase" evidence="3">
    <location>
        <begin position="2"/>
        <end position="205"/>
    </location>
</feature>
<dbReference type="Gene3D" id="3.60.21.10">
    <property type="match status" value="1"/>
</dbReference>